<sequence>MATLQSIQREREPVIKGNPRSVSFCRAEASCHFDGNFSLPSFNGSILRLVVSRSYEQFCVSFHFIDECCIVL</sequence>
<proteinExistence type="predicted"/>
<comment type="caution">
    <text evidence="1">The sequence shown here is derived from an EMBL/GenBank/DDBJ whole genome shotgun (WGS) entry which is preliminary data.</text>
</comment>
<reference evidence="1" key="1">
    <citation type="submission" date="2023-05" db="EMBL/GenBank/DDBJ databases">
        <title>Nepenthes gracilis genome sequencing.</title>
        <authorList>
            <person name="Fukushima K."/>
        </authorList>
    </citation>
    <scope>NUCLEOTIDE SEQUENCE</scope>
    <source>
        <strain evidence="1">SING2019-196</strain>
    </source>
</reference>
<evidence type="ECO:0000313" key="2">
    <source>
        <dbReference type="Proteomes" id="UP001279734"/>
    </source>
</evidence>
<gene>
    <name evidence="1" type="ORF">Nepgr_020043</name>
</gene>
<dbReference type="Proteomes" id="UP001279734">
    <property type="component" value="Unassembled WGS sequence"/>
</dbReference>
<dbReference type="AlphaFoldDB" id="A0AAD3SWC5"/>
<evidence type="ECO:0000313" key="1">
    <source>
        <dbReference type="EMBL" id="GMH18202.1"/>
    </source>
</evidence>
<accession>A0AAD3SWC5</accession>
<dbReference type="EMBL" id="BSYO01000019">
    <property type="protein sequence ID" value="GMH18202.1"/>
    <property type="molecule type" value="Genomic_DNA"/>
</dbReference>
<keyword evidence="2" id="KW-1185">Reference proteome</keyword>
<organism evidence="1 2">
    <name type="scientific">Nepenthes gracilis</name>
    <name type="common">Slender pitcher plant</name>
    <dbReference type="NCBI Taxonomy" id="150966"/>
    <lineage>
        <taxon>Eukaryota</taxon>
        <taxon>Viridiplantae</taxon>
        <taxon>Streptophyta</taxon>
        <taxon>Embryophyta</taxon>
        <taxon>Tracheophyta</taxon>
        <taxon>Spermatophyta</taxon>
        <taxon>Magnoliopsida</taxon>
        <taxon>eudicotyledons</taxon>
        <taxon>Gunneridae</taxon>
        <taxon>Pentapetalae</taxon>
        <taxon>Caryophyllales</taxon>
        <taxon>Nepenthaceae</taxon>
        <taxon>Nepenthes</taxon>
    </lineage>
</organism>
<name>A0AAD3SWC5_NEPGR</name>
<protein>
    <submittedName>
        <fullName evidence="1">Uncharacterized protein</fullName>
    </submittedName>
</protein>